<evidence type="ECO:0008006" key="4">
    <source>
        <dbReference type="Google" id="ProtNLM"/>
    </source>
</evidence>
<dbReference type="Proteomes" id="UP000256780">
    <property type="component" value="Chromosome CBM2587_a"/>
</dbReference>
<dbReference type="EMBL" id="OFSQ01000027">
    <property type="protein sequence ID" value="SOY56719.1"/>
    <property type="molecule type" value="Genomic_DNA"/>
</dbReference>
<protein>
    <recommendedName>
        <fullName evidence="4">Single-stranded DNA-binding protein</fullName>
    </recommendedName>
</protein>
<evidence type="ECO:0000256" key="1">
    <source>
        <dbReference type="SAM" id="MobiDB-lite"/>
    </source>
</evidence>
<dbReference type="AlphaFoldDB" id="A0A976A2U4"/>
<gene>
    <name evidence="2" type="ORF">CBM2587_A80016</name>
</gene>
<evidence type="ECO:0000313" key="2">
    <source>
        <dbReference type="EMBL" id="SOY56719.1"/>
    </source>
</evidence>
<proteinExistence type="predicted"/>
<comment type="caution">
    <text evidence="2">The sequence shown here is derived from an EMBL/GenBank/DDBJ whole genome shotgun (WGS) entry which is preliminary data.</text>
</comment>
<dbReference type="SUPFAM" id="SSF50249">
    <property type="entry name" value="Nucleic acid-binding proteins"/>
    <property type="match status" value="1"/>
</dbReference>
<name>A0A976A2U4_9BURK</name>
<accession>A0A976A2U4</accession>
<feature type="region of interest" description="Disordered" evidence="1">
    <location>
        <begin position="108"/>
        <end position="163"/>
    </location>
</feature>
<dbReference type="RefSeq" id="WP_198048099.1">
    <property type="nucleotide sequence ID" value="NZ_LT976853.1"/>
</dbReference>
<dbReference type="InterPro" id="IPR012340">
    <property type="entry name" value="NA-bd_OB-fold"/>
</dbReference>
<organism evidence="2 3">
    <name type="scientific">Cupriavidus taiwanensis</name>
    <dbReference type="NCBI Taxonomy" id="164546"/>
    <lineage>
        <taxon>Bacteria</taxon>
        <taxon>Pseudomonadati</taxon>
        <taxon>Pseudomonadota</taxon>
        <taxon>Betaproteobacteria</taxon>
        <taxon>Burkholderiales</taxon>
        <taxon>Burkholderiaceae</taxon>
        <taxon>Cupriavidus</taxon>
    </lineage>
</organism>
<evidence type="ECO:0000313" key="3">
    <source>
        <dbReference type="Proteomes" id="UP000256780"/>
    </source>
</evidence>
<sequence>MSIDVLVSGRLVGTASERQGRDSGKRFVSARLRVPGSDGESILASVVAFSDTVGAALLALADGDAVSLAGSAKLTAWMGRTSGKPEAGLDLVAHAVLSAYHVRRKRAAVVGEDDPEPVSRPRRSSAGHASGRGTKDLARIYPPRASPGPDAGLPDGFDEPIPF</sequence>
<reference evidence="2 3" key="1">
    <citation type="submission" date="2018-01" db="EMBL/GenBank/DDBJ databases">
        <authorList>
            <person name="Clerissi C."/>
        </authorList>
    </citation>
    <scope>NUCLEOTIDE SEQUENCE [LARGE SCALE GENOMIC DNA]</scope>
    <source>
        <strain evidence="2">Cupriavidus sp. LMG 19464</strain>
    </source>
</reference>